<organism evidence="1 2">
    <name type="scientific">Tuber melanosporum (strain Mel28)</name>
    <name type="common">Perigord black truffle</name>
    <dbReference type="NCBI Taxonomy" id="656061"/>
    <lineage>
        <taxon>Eukaryota</taxon>
        <taxon>Fungi</taxon>
        <taxon>Dikarya</taxon>
        <taxon>Ascomycota</taxon>
        <taxon>Pezizomycotina</taxon>
        <taxon>Pezizomycetes</taxon>
        <taxon>Pezizales</taxon>
        <taxon>Tuberaceae</taxon>
        <taxon>Tuber</taxon>
    </lineage>
</organism>
<dbReference type="RefSeq" id="XP_002840639.1">
    <property type="nucleotide sequence ID" value="XM_002840593.1"/>
</dbReference>
<dbReference type="EMBL" id="FN430335">
    <property type="protein sequence ID" value="CAZ84830.1"/>
    <property type="molecule type" value="Genomic_DNA"/>
</dbReference>
<dbReference type="Proteomes" id="UP000006911">
    <property type="component" value="Unassembled WGS sequence"/>
</dbReference>
<sequence>MVEAKCAQVDAKQAAATCGDGQTQPRLNDEQWQALVALYRTLPHEHHDFFLASQHPSASPPLRRLADKYAMPARMWRHGICGFLKLLRYR</sequence>
<dbReference type="HOGENOM" id="CLU_2442479_0_0_1"/>
<dbReference type="GeneID" id="9186866"/>
<dbReference type="eggNOG" id="ENOG502QRU3">
    <property type="taxonomic scope" value="Eukaryota"/>
</dbReference>
<accession>D5GJY7</accession>
<name>D5GJY7_TUBMM</name>
<proteinExistence type="predicted"/>
<keyword evidence="2" id="KW-1185">Reference proteome</keyword>
<dbReference type="STRING" id="656061.D5GJY7"/>
<reference evidence="1 2" key="1">
    <citation type="journal article" date="2010" name="Nature">
        <title>Perigord black truffle genome uncovers evolutionary origins and mechanisms of symbiosis.</title>
        <authorList>
            <person name="Martin F."/>
            <person name="Kohler A."/>
            <person name="Murat C."/>
            <person name="Balestrini R."/>
            <person name="Coutinho P.M."/>
            <person name="Jaillon O."/>
            <person name="Montanini B."/>
            <person name="Morin E."/>
            <person name="Noel B."/>
            <person name="Percudani R."/>
            <person name="Porcel B."/>
            <person name="Rubini A."/>
            <person name="Amicucci A."/>
            <person name="Amselem J."/>
            <person name="Anthouard V."/>
            <person name="Arcioni S."/>
            <person name="Artiguenave F."/>
            <person name="Aury J.M."/>
            <person name="Ballario P."/>
            <person name="Bolchi A."/>
            <person name="Brenna A."/>
            <person name="Brun A."/>
            <person name="Buee M."/>
            <person name="Cantarel B."/>
            <person name="Chevalier G."/>
            <person name="Couloux A."/>
            <person name="Da Silva C."/>
            <person name="Denoeud F."/>
            <person name="Duplessis S."/>
            <person name="Ghignone S."/>
            <person name="Hilselberger B."/>
            <person name="Iotti M."/>
            <person name="Marcais B."/>
            <person name="Mello A."/>
            <person name="Miranda M."/>
            <person name="Pacioni G."/>
            <person name="Quesneville H."/>
            <person name="Riccioni C."/>
            <person name="Ruotolo R."/>
            <person name="Splivallo R."/>
            <person name="Stocchi V."/>
            <person name="Tisserant E."/>
            <person name="Viscomi A.R."/>
            <person name="Zambonelli A."/>
            <person name="Zampieri E."/>
            <person name="Henrissat B."/>
            <person name="Lebrun M.H."/>
            <person name="Paolocci F."/>
            <person name="Bonfante P."/>
            <person name="Ottonello S."/>
            <person name="Wincker P."/>
        </authorList>
    </citation>
    <scope>NUCLEOTIDE SEQUENCE [LARGE SCALE GENOMIC DNA]</scope>
    <source>
        <strain evidence="1 2">Mel28</strain>
    </source>
</reference>
<protein>
    <submittedName>
        <fullName evidence="1">(Perigord truffle) hypothetical protein</fullName>
    </submittedName>
</protein>
<gene>
    <name evidence="1" type="ORF">GSTUM_00009274001</name>
</gene>
<dbReference type="InParanoid" id="D5GJY7"/>
<evidence type="ECO:0000313" key="1">
    <source>
        <dbReference type="EMBL" id="CAZ84830.1"/>
    </source>
</evidence>
<dbReference type="AlphaFoldDB" id="D5GJY7"/>
<dbReference type="KEGG" id="tml:GSTUM_00009274001"/>
<evidence type="ECO:0000313" key="2">
    <source>
        <dbReference type="Proteomes" id="UP000006911"/>
    </source>
</evidence>